<evidence type="ECO:0000259" key="6">
    <source>
        <dbReference type="Pfam" id="PF02518"/>
    </source>
</evidence>
<evidence type="ECO:0000313" key="7">
    <source>
        <dbReference type="EMBL" id="NYF38943.1"/>
    </source>
</evidence>
<organism evidence="7 8">
    <name type="scientific">Streptosporangium sandarakinum</name>
    <dbReference type="NCBI Taxonomy" id="1260955"/>
    <lineage>
        <taxon>Bacteria</taxon>
        <taxon>Bacillati</taxon>
        <taxon>Actinomycetota</taxon>
        <taxon>Actinomycetes</taxon>
        <taxon>Streptosporangiales</taxon>
        <taxon>Streptosporangiaceae</taxon>
        <taxon>Streptosporangium</taxon>
    </lineage>
</organism>
<evidence type="ECO:0000256" key="4">
    <source>
        <dbReference type="ARBA" id="ARBA00022777"/>
    </source>
</evidence>
<keyword evidence="4 7" id="KW-0418">Kinase</keyword>
<dbReference type="PANTHER" id="PTHR24421">
    <property type="entry name" value="NITRATE/NITRITE SENSOR PROTEIN NARX-RELATED"/>
    <property type="match status" value="1"/>
</dbReference>
<evidence type="ECO:0000256" key="5">
    <source>
        <dbReference type="ARBA" id="ARBA00023012"/>
    </source>
</evidence>
<protein>
    <recommendedName>
        <fullName evidence="2">histidine kinase</fullName>
        <ecNumber evidence="2">2.7.13.3</ecNumber>
    </recommendedName>
</protein>
<reference evidence="7 8" key="1">
    <citation type="submission" date="2020-07" db="EMBL/GenBank/DDBJ databases">
        <title>Sequencing the genomes of 1000 actinobacteria strains.</title>
        <authorList>
            <person name="Klenk H.-P."/>
        </authorList>
    </citation>
    <scope>NUCLEOTIDE SEQUENCE [LARGE SCALE GENOMIC DNA]</scope>
    <source>
        <strain evidence="7 8">DSM 45763</strain>
    </source>
</reference>
<dbReference type="RefSeq" id="WP_179818630.1">
    <property type="nucleotide sequence ID" value="NZ_JACCCO010000001.1"/>
</dbReference>
<dbReference type="Proteomes" id="UP000576393">
    <property type="component" value="Unassembled WGS sequence"/>
</dbReference>
<dbReference type="EC" id="2.7.13.3" evidence="2"/>
<name>A0A852UUM1_9ACTN</name>
<dbReference type="InterPro" id="IPR003594">
    <property type="entry name" value="HATPase_dom"/>
</dbReference>
<dbReference type="CDD" id="cd16917">
    <property type="entry name" value="HATPase_UhpB-NarQ-NarX-like"/>
    <property type="match status" value="1"/>
</dbReference>
<evidence type="ECO:0000256" key="1">
    <source>
        <dbReference type="ARBA" id="ARBA00000085"/>
    </source>
</evidence>
<dbReference type="PRINTS" id="PR00344">
    <property type="entry name" value="BCTRLSENSOR"/>
</dbReference>
<dbReference type="Pfam" id="PF02518">
    <property type="entry name" value="HATPase_c"/>
    <property type="match status" value="1"/>
</dbReference>
<evidence type="ECO:0000313" key="8">
    <source>
        <dbReference type="Proteomes" id="UP000576393"/>
    </source>
</evidence>
<dbReference type="EMBL" id="JACCCO010000001">
    <property type="protein sequence ID" value="NYF38943.1"/>
    <property type="molecule type" value="Genomic_DNA"/>
</dbReference>
<comment type="caution">
    <text evidence="7">The sequence shown here is derived from an EMBL/GenBank/DDBJ whole genome shotgun (WGS) entry which is preliminary data.</text>
</comment>
<dbReference type="InterPro" id="IPR004358">
    <property type="entry name" value="Sig_transdc_His_kin-like_C"/>
</dbReference>
<feature type="domain" description="Histidine kinase/HSP90-like ATPase" evidence="6">
    <location>
        <begin position="54"/>
        <end position="135"/>
    </location>
</feature>
<keyword evidence="8" id="KW-1185">Reference proteome</keyword>
<keyword evidence="3" id="KW-0808">Transferase</keyword>
<dbReference type="Gene3D" id="3.30.565.10">
    <property type="entry name" value="Histidine kinase-like ATPase, C-terminal domain"/>
    <property type="match status" value="1"/>
</dbReference>
<dbReference type="SUPFAM" id="SSF55874">
    <property type="entry name" value="ATPase domain of HSP90 chaperone/DNA topoisomerase II/histidine kinase"/>
    <property type="match status" value="1"/>
</dbReference>
<comment type="catalytic activity">
    <reaction evidence="1">
        <text>ATP + protein L-histidine = ADP + protein N-phospho-L-histidine.</text>
        <dbReference type="EC" id="2.7.13.3"/>
    </reaction>
</comment>
<evidence type="ECO:0000256" key="3">
    <source>
        <dbReference type="ARBA" id="ARBA00022679"/>
    </source>
</evidence>
<dbReference type="GO" id="GO:0000160">
    <property type="term" value="P:phosphorelay signal transduction system"/>
    <property type="evidence" value="ECO:0007669"/>
    <property type="project" value="UniProtKB-KW"/>
</dbReference>
<dbReference type="AlphaFoldDB" id="A0A852UUM1"/>
<dbReference type="InterPro" id="IPR036890">
    <property type="entry name" value="HATPase_C_sf"/>
</dbReference>
<sequence>MSEEPRTREGWRPALAGELRERLDAWSGRTGIAVETWALPGEEASAEVAGAVLAVLEEALANVERHSRARVVSVAVTLGRGGLRMTVSDDGAGFAGQAAGRGVDAMRDRFEALGGTLSVHGVKGEGTTVTGTLPRR</sequence>
<keyword evidence="5" id="KW-0902">Two-component regulatory system</keyword>
<dbReference type="InterPro" id="IPR050482">
    <property type="entry name" value="Sensor_HK_TwoCompSys"/>
</dbReference>
<evidence type="ECO:0000256" key="2">
    <source>
        <dbReference type="ARBA" id="ARBA00012438"/>
    </source>
</evidence>
<dbReference type="GO" id="GO:0004673">
    <property type="term" value="F:protein histidine kinase activity"/>
    <property type="evidence" value="ECO:0007669"/>
    <property type="project" value="UniProtKB-EC"/>
</dbReference>
<proteinExistence type="predicted"/>
<gene>
    <name evidence="7" type="ORF">HDA43_001102</name>
</gene>
<accession>A0A852UUM1</accession>